<keyword evidence="2 4" id="KW-0808">Transferase</keyword>
<evidence type="ECO:0000313" key="5">
    <source>
        <dbReference type="Proteomes" id="UP000075321"/>
    </source>
</evidence>
<evidence type="ECO:0000256" key="1">
    <source>
        <dbReference type="ARBA" id="ARBA00006383"/>
    </source>
</evidence>
<reference evidence="4 5" key="1">
    <citation type="submission" date="2016-02" db="EMBL/GenBank/DDBJ databases">
        <title>Genome sequence of Halalkalicoccus paucihalophilus DSM 24557.</title>
        <authorList>
            <person name="Poehlein A."/>
            <person name="Daniel R."/>
        </authorList>
    </citation>
    <scope>NUCLEOTIDE SEQUENCE [LARGE SCALE GENOMIC DNA]</scope>
    <source>
        <strain evidence="4 5">DSM 24557</strain>
    </source>
</reference>
<dbReference type="AlphaFoldDB" id="A0A151AGD4"/>
<comment type="similarity">
    <text evidence="1">Belongs to the antibiotic N-acetyltransferase family.</text>
</comment>
<dbReference type="OrthoDB" id="312635at2157"/>
<comment type="caution">
    <text evidence="4">The sequence shown here is derived from an EMBL/GenBank/DDBJ whole genome shotgun (WGS) entry which is preliminary data.</text>
</comment>
<protein>
    <submittedName>
        <fullName evidence="4">Aminoglycoside 3-N-acetyltransferase</fullName>
    </submittedName>
</protein>
<dbReference type="InterPro" id="IPR003679">
    <property type="entry name" value="Amioglycoside_AcTrfase"/>
</dbReference>
<evidence type="ECO:0000256" key="3">
    <source>
        <dbReference type="ARBA" id="ARBA00023315"/>
    </source>
</evidence>
<dbReference type="RefSeq" id="WP_066381430.1">
    <property type="nucleotide sequence ID" value="NZ_LTAZ01000004.1"/>
</dbReference>
<dbReference type="PATRIC" id="fig|1008153.3.peg.1728"/>
<sequence>MSERQAIERVGEPNTSASLTAEFRALGIRPGEPLLVHASLSALGWTCGGPQAVCDALYEAVGEAGTVVVPTHTGQYTNPAGWSEPPVPEDWIETVREERPPYRPAVTPTRGVGTVPECLRNYPDAIRSRHPTVSFAACGSEARAIIADHGFDYGLGEESPLARLYERDGKILLLGVGHEKNTSLHLGEYRTAVPNETVRNSAPVVRDGKRVDVEYEDIETRTDDFADCGTDFEREVGLTAGTVGAATAKLMDQREMVDFATEWFEQNR</sequence>
<evidence type="ECO:0000256" key="2">
    <source>
        <dbReference type="ARBA" id="ARBA00022679"/>
    </source>
</evidence>
<dbReference type="GO" id="GO:0008080">
    <property type="term" value="F:N-acetyltransferase activity"/>
    <property type="evidence" value="ECO:0007669"/>
    <property type="project" value="InterPro"/>
</dbReference>
<name>A0A151AGD4_9EURY</name>
<keyword evidence="5" id="KW-1185">Reference proteome</keyword>
<gene>
    <name evidence="4" type="ORF">HAPAU_17010</name>
</gene>
<proteinExistence type="inferred from homology"/>
<dbReference type="PANTHER" id="PTHR11104">
    <property type="entry name" value="AMINOGLYCOSIDE N3-ACETYLTRANSFERASE"/>
    <property type="match status" value="1"/>
</dbReference>
<dbReference type="EMBL" id="LTAZ01000004">
    <property type="protein sequence ID" value="KYH26602.1"/>
    <property type="molecule type" value="Genomic_DNA"/>
</dbReference>
<keyword evidence="3" id="KW-0012">Acyltransferase</keyword>
<evidence type="ECO:0000313" key="4">
    <source>
        <dbReference type="EMBL" id="KYH26602.1"/>
    </source>
</evidence>
<dbReference type="Pfam" id="PF02522">
    <property type="entry name" value="Antibiotic_NAT"/>
    <property type="match status" value="1"/>
</dbReference>
<dbReference type="SUPFAM" id="SSF110710">
    <property type="entry name" value="TTHA0583/YokD-like"/>
    <property type="match status" value="1"/>
</dbReference>
<organism evidence="4 5">
    <name type="scientific">Halalkalicoccus paucihalophilus</name>
    <dbReference type="NCBI Taxonomy" id="1008153"/>
    <lineage>
        <taxon>Archaea</taxon>
        <taxon>Methanobacteriati</taxon>
        <taxon>Methanobacteriota</taxon>
        <taxon>Stenosarchaea group</taxon>
        <taxon>Halobacteria</taxon>
        <taxon>Halobacteriales</taxon>
        <taxon>Halococcaceae</taxon>
        <taxon>Halalkalicoccus</taxon>
    </lineage>
</organism>
<dbReference type="PANTHER" id="PTHR11104:SF0">
    <property type="entry name" value="SPBETA PROPHAGE-DERIVED AMINOGLYCOSIDE N(3')-ACETYLTRANSFERASE-LIKE PROTEIN YOKD"/>
    <property type="match status" value="1"/>
</dbReference>
<dbReference type="InterPro" id="IPR028345">
    <property type="entry name" value="Antibiotic_NAT-like"/>
</dbReference>
<dbReference type="Proteomes" id="UP000075321">
    <property type="component" value="Unassembled WGS sequence"/>
</dbReference>
<dbReference type="GO" id="GO:0046677">
    <property type="term" value="P:response to antibiotic"/>
    <property type="evidence" value="ECO:0007669"/>
    <property type="project" value="InterPro"/>
</dbReference>
<accession>A0A151AGD4</accession>